<dbReference type="GO" id="GO:0008776">
    <property type="term" value="F:acetate kinase activity"/>
    <property type="evidence" value="ECO:0007669"/>
    <property type="project" value="TreeGrafter"/>
</dbReference>
<proteinExistence type="inferred from homology"/>
<dbReference type="EC" id="2.7.2.7" evidence="9"/>
<evidence type="ECO:0000256" key="6">
    <source>
        <dbReference type="ARBA" id="ARBA00022777"/>
    </source>
</evidence>
<dbReference type="GO" id="GO:0006083">
    <property type="term" value="P:acetate metabolic process"/>
    <property type="evidence" value="ECO:0007669"/>
    <property type="project" value="TreeGrafter"/>
</dbReference>
<dbReference type="PANTHER" id="PTHR21060:SF3">
    <property type="entry name" value="BUTYRATE KINASE 2-RELATED"/>
    <property type="match status" value="1"/>
</dbReference>
<dbReference type="PROSITE" id="PS01076">
    <property type="entry name" value="ACETATE_KINASE_2"/>
    <property type="match status" value="1"/>
</dbReference>
<dbReference type="HAMAP" id="MF_00542">
    <property type="entry name" value="Butyrate_kinase"/>
    <property type="match status" value="1"/>
</dbReference>
<dbReference type="PANTHER" id="PTHR21060">
    <property type="entry name" value="ACETATE KINASE"/>
    <property type="match status" value="1"/>
</dbReference>
<protein>
    <recommendedName>
        <fullName evidence="9">Probable butyrate kinase</fullName>
        <shortName evidence="9">BK</shortName>
        <ecNumber evidence="9">2.7.2.7</ecNumber>
    </recommendedName>
    <alternativeName>
        <fullName evidence="9">Branched-chain carboxylic acid kinase</fullName>
    </alternativeName>
</protein>
<evidence type="ECO:0000313" key="11">
    <source>
        <dbReference type="EMBL" id="APG23953.1"/>
    </source>
</evidence>
<comment type="subcellular location">
    <subcellularLocation>
        <location evidence="1 9">Cytoplasm</location>
    </subcellularLocation>
</comment>
<dbReference type="EMBL" id="CP015518">
    <property type="protein sequence ID" value="APG23953.1"/>
    <property type="molecule type" value="Genomic_DNA"/>
</dbReference>
<dbReference type="CDD" id="cd24011">
    <property type="entry name" value="ASKHA_NBD_BK"/>
    <property type="match status" value="1"/>
</dbReference>
<dbReference type="InterPro" id="IPR043129">
    <property type="entry name" value="ATPase_NBD"/>
</dbReference>
<dbReference type="Pfam" id="PF00871">
    <property type="entry name" value="Acetate_kinase"/>
    <property type="match status" value="1"/>
</dbReference>
<reference evidence="11 12" key="1">
    <citation type="journal article" date="2017" name="Genome Announc.">
        <title>Complete Genome Sequences of Two Acetylene-Fermenting Pelobacter acetylenicus Strains.</title>
        <authorList>
            <person name="Sutton J.M."/>
            <person name="Baesman S.M."/>
            <person name="Fierst J.L."/>
            <person name="Poret-Peterson A.T."/>
            <person name="Oremland R.S."/>
            <person name="Dunlap D.S."/>
            <person name="Akob D.M."/>
        </authorList>
    </citation>
    <scope>NUCLEOTIDE SEQUENCE [LARGE SCALE GENOMIC DNA]</scope>
    <source>
        <strain evidence="11 12">DSM 3247</strain>
    </source>
</reference>
<evidence type="ECO:0000256" key="10">
    <source>
        <dbReference type="RuleBase" id="RU003835"/>
    </source>
</evidence>
<evidence type="ECO:0000256" key="7">
    <source>
        <dbReference type="ARBA" id="ARBA00022840"/>
    </source>
</evidence>
<dbReference type="InterPro" id="IPR011245">
    <property type="entry name" value="Butyrate_kin"/>
</dbReference>
<comment type="similarity">
    <text evidence="2 9 10">Belongs to the acetokinase family.</text>
</comment>
<keyword evidence="7 9" id="KW-0067">ATP-binding</keyword>
<dbReference type="KEGG" id="pace:A6070_10755"/>
<keyword evidence="12" id="KW-1185">Reference proteome</keyword>
<gene>
    <name evidence="9" type="primary">buk</name>
    <name evidence="11" type="ORF">A7E75_02135</name>
</gene>
<dbReference type="PIRSF" id="PIRSF036458">
    <property type="entry name" value="Butyrate_kin"/>
    <property type="match status" value="1"/>
</dbReference>
<dbReference type="RefSeq" id="WP_072285769.1">
    <property type="nucleotide sequence ID" value="NZ_CP015455.1"/>
</dbReference>
<evidence type="ECO:0000256" key="2">
    <source>
        <dbReference type="ARBA" id="ARBA00008748"/>
    </source>
</evidence>
<keyword evidence="4 9" id="KW-0808">Transferase</keyword>
<dbReference type="Proteomes" id="UP000182264">
    <property type="component" value="Chromosome"/>
</dbReference>
<dbReference type="OrthoDB" id="9771859at2"/>
<dbReference type="Gene3D" id="3.30.420.40">
    <property type="match status" value="2"/>
</dbReference>
<evidence type="ECO:0000256" key="9">
    <source>
        <dbReference type="HAMAP-Rule" id="MF_00542"/>
    </source>
</evidence>
<dbReference type="PRINTS" id="PR00471">
    <property type="entry name" value="ACETATEKNASE"/>
</dbReference>
<dbReference type="GO" id="GO:0047761">
    <property type="term" value="F:butyrate kinase activity"/>
    <property type="evidence" value="ECO:0007669"/>
    <property type="project" value="UniProtKB-UniRule"/>
</dbReference>
<dbReference type="GO" id="GO:0005737">
    <property type="term" value="C:cytoplasm"/>
    <property type="evidence" value="ECO:0007669"/>
    <property type="project" value="UniProtKB-SubCell"/>
</dbReference>
<name>A0A1L3GDD4_SYNAC</name>
<accession>A0A1L3GDD4</accession>
<dbReference type="STRING" id="29542.A6070_10755"/>
<comment type="catalytic activity">
    <reaction evidence="8 9">
        <text>butanoate + ATP = butanoyl phosphate + ADP</text>
        <dbReference type="Rhea" id="RHEA:13585"/>
        <dbReference type="ChEBI" id="CHEBI:17968"/>
        <dbReference type="ChEBI" id="CHEBI:30616"/>
        <dbReference type="ChEBI" id="CHEBI:58079"/>
        <dbReference type="ChEBI" id="CHEBI:456216"/>
        <dbReference type="EC" id="2.7.2.7"/>
    </reaction>
</comment>
<evidence type="ECO:0000313" key="12">
    <source>
        <dbReference type="Proteomes" id="UP000182264"/>
    </source>
</evidence>
<dbReference type="PROSITE" id="PS01075">
    <property type="entry name" value="ACETATE_KINASE_1"/>
    <property type="match status" value="1"/>
</dbReference>
<evidence type="ECO:0000256" key="5">
    <source>
        <dbReference type="ARBA" id="ARBA00022741"/>
    </source>
</evidence>
<dbReference type="GO" id="GO:0005524">
    <property type="term" value="F:ATP binding"/>
    <property type="evidence" value="ECO:0007669"/>
    <property type="project" value="UniProtKB-KW"/>
</dbReference>
<sequence>MSKQSHSILAINPGSTSTKVSLFKDLLPVIETTINHSAEELEVFERVLDQYEFRIKSVISWLDNISPRVTSLDAVVGRGGLLPPLKSGTYAVNGAMLDDIRSPKTREHASNLGALIANEIGSRFNAPVFTVDPVSVDEFEPVARLSGLAGMERKSFSHALNIKAVARRAAESLCKKYQDINLIVGHLGGGISITAHRKGSMVDVSGGMDAGPFSPERCGALPVFDVIDMCYSGIAKEDLKRKLSGKGGMVSYLGTNSGLEIDEKIKAGDKEALLVMQAMAYQIAKEIGSMAPVLNCDVDAIVLTGGIARWQSLVEEIKPRVECLAEFMVFPGENEMLSLAEGSLRVLCGEEVAKEYVNII</sequence>
<keyword evidence="3 9" id="KW-0963">Cytoplasm</keyword>
<dbReference type="SUPFAM" id="SSF53067">
    <property type="entry name" value="Actin-like ATPase domain"/>
    <property type="match status" value="2"/>
</dbReference>
<evidence type="ECO:0000256" key="1">
    <source>
        <dbReference type="ARBA" id="ARBA00004496"/>
    </source>
</evidence>
<dbReference type="InterPro" id="IPR000890">
    <property type="entry name" value="Aliphatic_acid_kin_short-chain"/>
</dbReference>
<keyword evidence="6 9" id="KW-0418">Kinase</keyword>
<dbReference type="NCBIfam" id="TIGR02707">
    <property type="entry name" value="butyr_kinase"/>
    <property type="match status" value="1"/>
</dbReference>
<organism evidence="11 12">
    <name type="scientific">Syntrophotalea acetylenica</name>
    <name type="common">Pelobacter acetylenicus</name>
    <dbReference type="NCBI Taxonomy" id="29542"/>
    <lineage>
        <taxon>Bacteria</taxon>
        <taxon>Pseudomonadati</taxon>
        <taxon>Thermodesulfobacteriota</taxon>
        <taxon>Desulfuromonadia</taxon>
        <taxon>Desulfuromonadales</taxon>
        <taxon>Syntrophotaleaceae</taxon>
        <taxon>Syntrophotalea</taxon>
    </lineage>
</organism>
<dbReference type="AlphaFoldDB" id="A0A1L3GDD4"/>
<dbReference type="InterPro" id="IPR023865">
    <property type="entry name" value="Aliphatic_acid_kinase_CS"/>
</dbReference>
<dbReference type="NCBIfam" id="NF002834">
    <property type="entry name" value="PRK03011.1-5"/>
    <property type="match status" value="1"/>
</dbReference>
<evidence type="ECO:0000256" key="8">
    <source>
        <dbReference type="ARBA" id="ARBA00048596"/>
    </source>
</evidence>
<evidence type="ECO:0000256" key="3">
    <source>
        <dbReference type="ARBA" id="ARBA00022490"/>
    </source>
</evidence>
<keyword evidence="5 9" id="KW-0547">Nucleotide-binding</keyword>
<evidence type="ECO:0000256" key="4">
    <source>
        <dbReference type="ARBA" id="ARBA00022679"/>
    </source>
</evidence>